<organism evidence="3 4">
    <name type="scientific">Glycine soja</name>
    <name type="common">Wild soybean</name>
    <dbReference type="NCBI Taxonomy" id="3848"/>
    <lineage>
        <taxon>Eukaryota</taxon>
        <taxon>Viridiplantae</taxon>
        <taxon>Streptophyta</taxon>
        <taxon>Embryophyta</taxon>
        <taxon>Tracheophyta</taxon>
        <taxon>Spermatophyta</taxon>
        <taxon>Magnoliopsida</taxon>
        <taxon>eudicotyledons</taxon>
        <taxon>Gunneridae</taxon>
        <taxon>Pentapetalae</taxon>
        <taxon>rosids</taxon>
        <taxon>fabids</taxon>
        <taxon>Fabales</taxon>
        <taxon>Fabaceae</taxon>
        <taxon>Papilionoideae</taxon>
        <taxon>50 kb inversion clade</taxon>
        <taxon>NPAAA clade</taxon>
        <taxon>indigoferoid/millettioid clade</taxon>
        <taxon>Phaseoleae</taxon>
        <taxon>Glycine</taxon>
        <taxon>Glycine subgen. Soja</taxon>
    </lineage>
</organism>
<feature type="compositionally biased region" description="Pro residues" evidence="1">
    <location>
        <begin position="58"/>
        <end position="79"/>
    </location>
</feature>
<gene>
    <name evidence="3" type="ORF">D0Y65_035024</name>
</gene>
<keyword evidence="2" id="KW-1133">Transmembrane helix</keyword>
<sequence length="303" mass="33209">MAKNNKYASINFNHIYEKTNTTNPHNKNPSLSSSSASYSAVSAPNKPHGRILVLTRPTPKPITPSTPQPQQQQPPPPTPIQHNHPRSEPGSDAISLRPLGRTGTGSPLLSLPVVSSPDKDLPLLSPQPPKTDKFVPPHLRPGFVPREEAPPPGPELRPNGRPKSGGGPDRMRRVGPGGVSDAGVLGRGTRPSSSGWHFVNDPCLVVLNGGYEVEFFSEDEDKHILLQRWVLYTNSVHVSFVPLELTSIFTWQKKSQKMKTDQVADFHHLTSQFIAKFVVLIGGFNTQVLLLVFGPLQPRANRE</sequence>
<keyword evidence="2" id="KW-0472">Membrane</keyword>
<feature type="compositionally biased region" description="Low complexity" evidence="1">
    <location>
        <begin position="18"/>
        <end position="43"/>
    </location>
</feature>
<proteinExistence type="predicted"/>
<keyword evidence="4" id="KW-1185">Reference proteome</keyword>
<dbReference type="AlphaFoldDB" id="A0A445HTE4"/>
<evidence type="ECO:0000256" key="2">
    <source>
        <dbReference type="SAM" id="Phobius"/>
    </source>
</evidence>
<evidence type="ECO:0000256" key="1">
    <source>
        <dbReference type="SAM" id="MobiDB-lite"/>
    </source>
</evidence>
<accession>A0A445HTE4</accession>
<feature type="transmembrane region" description="Helical" evidence="2">
    <location>
        <begin position="273"/>
        <end position="293"/>
    </location>
</feature>
<evidence type="ECO:0000313" key="4">
    <source>
        <dbReference type="Proteomes" id="UP000289340"/>
    </source>
</evidence>
<keyword evidence="2" id="KW-0812">Transmembrane</keyword>
<dbReference type="EMBL" id="QZWG01000012">
    <property type="protein sequence ID" value="RZB76879.1"/>
    <property type="molecule type" value="Genomic_DNA"/>
</dbReference>
<protein>
    <submittedName>
        <fullName evidence="3">Uncharacterized protein</fullName>
    </submittedName>
</protein>
<feature type="compositionally biased region" description="Low complexity" evidence="1">
    <location>
        <begin position="106"/>
        <end position="116"/>
    </location>
</feature>
<evidence type="ECO:0000313" key="3">
    <source>
        <dbReference type="EMBL" id="RZB76879.1"/>
    </source>
</evidence>
<name>A0A445HTE4_GLYSO</name>
<dbReference type="Proteomes" id="UP000289340">
    <property type="component" value="Chromosome 12"/>
</dbReference>
<feature type="region of interest" description="Disordered" evidence="1">
    <location>
        <begin position="18"/>
        <end position="192"/>
    </location>
</feature>
<reference evidence="3 4" key="1">
    <citation type="submission" date="2018-09" db="EMBL/GenBank/DDBJ databases">
        <title>A high-quality reference genome of wild soybean provides a powerful tool to mine soybean genomes.</title>
        <authorList>
            <person name="Xie M."/>
            <person name="Chung C.Y.L."/>
            <person name="Li M.-W."/>
            <person name="Wong F.-L."/>
            <person name="Chan T.-F."/>
            <person name="Lam H.-M."/>
        </authorList>
    </citation>
    <scope>NUCLEOTIDE SEQUENCE [LARGE SCALE GENOMIC DNA]</scope>
    <source>
        <strain evidence="4">cv. W05</strain>
        <tissue evidence="3">Hypocotyl of etiolated seedlings</tissue>
    </source>
</reference>
<comment type="caution">
    <text evidence="3">The sequence shown here is derived from an EMBL/GenBank/DDBJ whole genome shotgun (WGS) entry which is preliminary data.</text>
</comment>